<evidence type="ECO:0000259" key="4">
    <source>
        <dbReference type="Pfam" id="PF01965"/>
    </source>
</evidence>
<comment type="similarity">
    <text evidence="3">Belongs to the peptidase C56 family. HSP31-like subfamily.</text>
</comment>
<dbReference type="Pfam" id="PF01965">
    <property type="entry name" value="DJ-1_PfpI"/>
    <property type="match status" value="1"/>
</dbReference>
<comment type="caution">
    <text evidence="5">The sequence shown here is derived from an EMBL/GenBank/DDBJ whole genome shotgun (WGS) entry which is preliminary data.</text>
</comment>
<gene>
    <name evidence="5" type="ORF">ACCI51_10465</name>
</gene>
<proteinExistence type="inferred from homology"/>
<dbReference type="CDD" id="cd03141">
    <property type="entry name" value="GATase1_Hsp31_like"/>
    <property type="match status" value="1"/>
</dbReference>
<evidence type="ECO:0000256" key="3">
    <source>
        <dbReference type="ARBA" id="ARBA00038493"/>
    </source>
</evidence>
<sequence length="352" mass="38968">MLKKIVISLALTLSVFFGFIIWIKGLIPPQEQDFSTTTVSDLPYLQQLPRESQGKILAVVTSTETMGDSGKAIGYELTELARPYYIFSANGFIVDIASPKGGKPPAVIDKDDMGPFDYAFINDPEAQQKVNNSIPINQVSAEDYRAVFFVGGKGTMFDFPDNPHIQALVRDLYSSGKIIGAVCHGPAALANVTLNNGEPLIADRQISAFTNEEELFLIPDAQQRFPFLLEDRLREQGALFQAGPTYLEQVSVDGQLITGQNPWSTWLAAESMVKAMGYVPVPRQVTPAEQTVELLLTYEQYGFTEATEKLKKLQEEGGIDQRLLAMHGIVSVMRWEPSKTLDIIRLLSKSQD</sequence>
<feature type="domain" description="DJ-1/PfpI" evidence="4">
    <location>
        <begin position="74"/>
        <end position="197"/>
    </location>
</feature>
<evidence type="ECO:0000256" key="1">
    <source>
        <dbReference type="ARBA" id="ARBA00023016"/>
    </source>
</evidence>
<evidence type="ECO:0000313" key="6">
    <source>
        <dbReference type="Proteomes" id="UP001569414"/>
    </source>
</evidence>
<dbReference type="InterPro" id="IPR002818">
    <property type="entry name" value="DJ-1/PfpI"/>
</dbReference>
<evidence type="ECO:0000313" key="5">
    <source>
        <dbReference type="EMBL" id="MFA0790968.1"/>
    </source>
</evidence>
<dbReference type="InterPro" id="IPR050325">
    <property type="entry name" value="Prot/Nucl_acid_deglycase"/>
</dbReference>
<dbReference type="EMBL" id="JBGMEL010000009">
    <property type="protein sequence ID" value="MFA0790968.1"/>
    <property type="molecule type" value="Genomic_DNA"/>
</dbReference>
<dbReference type="SUPFAM" id="SSF52317">
    <property type="entry name" value="Class I glutamine amidotransferase-like"/>
    <property type="match status" value="1"/>
</dbReference>
<dbReference type="InterPro" id="IPR029062">
    <property type="entry name" value="Class_I_gatase-like"/>
</dbReference>
<keyword evidence="6" id="KW-1185">Reference proteome</keyword>
<keyword evidence="5" id="KW-0315">Glutamine amidotransferase</keyword>
<name>A0ABV4NPF8_9GAMM</name>
<keyword evidence="2" id="KW-0456">Lyase</keyword>
<evidence type="ECO:0000256" key="2">
    <source>
        <dbReference type="ARBA" id="ARBA00023239"/>
    </source>
</evidence>
<dbReference type="PANTHER" id="PTHR48094:SF11">
    <property type="entry name" value="GLUTATHIONE-INDEPENDENT GLYOXALASE HSP31-RELATED"/>
    <property type="match status" value="1"/>
</dbReference>
<dbReference type="PANTHER" id="PTHR48094">
    <property type="entry name" value="PROTEIN/NUCLEIC ACID DEGLYCASE DJ-1-RELATED"/>
    <property type="match status" value="1"/>
</dbReference>
<keyword evidence="1" id="KW-0346">Stress response</keyword>
<accession>A0ABV4NPF8</accession>
<reference evidence="5 6" key="1">
    <citation type="submission" date="2024-08" db="EMBL/GenBank/DDBJ databases">
        <authorList>
            <person name="Ishaq N."/>
        </authorList>
    </citation>
    <scope>NUCLEOTIDE SEQUENCE [LARGE SCALE GENOMIC DNA]</scope>
    <source>
        <strain evidence="5 6">JCM 30400</strain>
    </source>
</reference>
<dbReference type="Proteomes" id="UP001569414">
    <property type="component" value="Unassembled WGS sequence"/>
</dbReference>
<dbReference type="Gene3D" id="3.40.50.880">
    <property type="match status" value="1"/>
</dbReference>
<organism evidence="5 6">
    <name type="scientific">Microbulbifer echini</name>
    <dbReference type="NCBI Taxonomy" id="1529067"/>
    <lineage>
        <taxon>Bacteria</taxon>
        <taxon>Pseudomonadati</taxon>
        <taxon>Pseudomonadota</taxon>
        <taxon>Gammaproteobacteria</taxon>
        <taxon>Cellvibrionales</taxon>
        <taxon>Microbulbiferaceae</taxon>
        <taxon>Microbulbifer</taxon>
    </lineage>
</organism>
<dbReference type="RefSeq" id="WP_371843518.1">
    <property type="nucleotide sequence ID" value="NZ_JBGMEL010000009.1"/>
</dbReference>
<protein>
    <submittedName>
        <fullName evidence="5">Type 1 glutamine amidotransferase domain-containing protein</fullName>
    </submittedName>
</protein>